<dbReference type="EMBL" id="GBRH01207339">
    <property type="protein sequence ID" value="JAD90556.1"/>
    <property type="molecule type" value="Transcribed_RNA"/>
</dbReference>
<organism evidence="1">
    <name type="scientific">Arundo donax</name>
    <name type="common">Giant reed</name>
    <name type="synonym">Donax arundinaceus</name>
    <dbReference type="NCBI Taxonomy" id="35708"/>
    <lineage>
        <taxon>Eukaryota</taxon>
        <taxon>Viridiplantae</taxon>
        <taxon>Streptophyta</taxon>
        <taxon>Embryophyta</taxon>
        <taxon>Tracheophyta</taxon>
        <taxon>Spermatophyta</taxon>
        <taxon>Magnoliopsida</taxon>
        <taxon>Liliopsida</taxon>
        <taxon>Poales</taxon>
        <taxon>Poaceae</taxon>
        <taxon>PACMAD clade</taxon>
        <taxon>Arundinoideae</taxon>
        <taxon>Arundineae</taxon>
        <taxon>Arundo</taxon>
    </lineage>
</organism>
<proteinExistence type="predicted"/>
<reference evidence="1" key="1">
    <citation type="submission" date="2014-09" db="EMBL/GenBank/DDBJ databases">
        <authorList>
            <person name="Magalhaes I.L.F."/>
            <person name="Oliveira U."/>
            <person name="Santos F.R."/>
            <person name="Vidigal T.H.D.A."/>
            <person name="Brescovit A.D."/>
            <person name="Santos A.J."/>
        </authorList>
    </citation>
    <scope>NUCLEOTIDE SEQUENCE</scope>
    <source>
        <tissue evidence="1">Shoot tissue taken approximately 20 cm above the soil surface</tissue>
    </source>
</reference>
<protein>
    <submittedName>
        <fullName evidence="1">Uncharacterized protein</fullName>
    </submittedName>
</protein>
<dbReference type="AlphaFoldDB" id="A0A0A9DS03"/>
<reference evidence="1" key="2">
    <citation type="journal article" date="2015" name="Data Brief">
        <title>Shoot transcriptome of the giant reed, Arundo donax.</title>
        <authorList>
            <person name="Barrero R.A."/>
            <person name="Guerrero F.D."/>
            <person name="Moolhuijzen P."/>
            <person name="Goolsby J.A."/>
            <person name="Tidwell J."/>
            <person name="Bellgard S.E."/>
            <person name="Bellgard M.I."/>
        </authorList>
    </citation>
    <scope>NUCLEOTIDE SEQUENCE</scope>
    <source>
        <tissue evidence="1">Shoot tissue taken approximately 20 cm above the soil surface</tissue>
    </source>
</reference>
<evidence type="ECO:0000313" key="1">
    <source>
        <dbReference type="EMBL" id="JAD90556.1"/>
    </source>
</evidence>
<sequence>MILAGKNLLCVPPCAIMPAKKSMCSKYLVMTFECNHLNKPKKLTQICSSAK</sequence>
<accession>A0A0A9DS03</accession>
<name>A0A0A9DS03_ARUDO</name>